<organism evidence="8 9">
    <name type="scientific">Exophiala oligosperma</name>
    <dbReference type="NCBI Taxonomy" id="215243"/>
    <lineage>
        <taxon>Eukaryota</taxon>
        <taxon>Fungi</taxon>
        <taxon>Dikarya</taxon>
        <taxon>Ascomycota</taxon>
        <taxon>Pezizomycotina</taxon>
        <taxon>Eurotiomycetes</taxon>
        <taxon>Chaetothyriomycetidae</taxon>
        <taxon>Chaetothyriales</taxon>
        <taxon>Herpotrichiellaceae</taxon>
        <taxon>Exophiala</taxon>
    </lineage>
</organism>
<name>A0A0D2DZX3_9EURO</name>
<keyword evidence="5" id="KW-0539">Nucleus</keyword>
<dbReference type="STRING" id="215243.A0A0D2DZX3"/>
<evidence type="ECO:0000256" key="1">
    <source>
        <dbReference type="ARBA" id="ARBA00004123"/>
    </source>
</evidence>
<dbReference type="GeneID" id="27358749"/>
<comment type="subcellular location">
    <subcellularLocation>
        <location evidence="1">Nucleus</location>
    </subcellularLocation>
</comment>
<sequence length="626" mass="69943">MAADYLVPKPDNPGVQDTDTEESVKRPVGNDAQGHPGSAAVEQDRPLDQASNSITNPLVSQTSSYVRDPVGRYRFLGPSSTWTFSQRVFDHLKEAFPQNQISPVSMNVDGTAYQIEWTAVDPTAAVDTTDLPSIDYTLYLMNAVKFHTCQMYRPFDDEEFTRNLYEFHQLGLEKINSSRLWFVQFLLIVALGKAMVITVKDPTTAPGSLWFQRAMSLMPDFVRLQRESALAIQVLCLVALYLVSVDMKEAAYGYIGQAVRLCLVDGLHRDTPRQAMGEKLASHYRDIWWTVYILDRRLSSMIGAPSSIQDADITCPLPGIDDDSQRGRVLNIHVKISRLMAQILNSVYSVERLSRPFVKIIQTVLRDMAAMAHEMDAVFTSAAHGEIGAVSTVASHINLSYHHCILLATRPLLLHLMIARLRGTLGSNDLEKTMLPQTKGLLDTCLQSARMTLRVLSTLYEHHLLDSFLPFDLESIFSAAFIVTMASAIVPSMIPDVASFKATSYRILDYLIRKGNIPAQFRKQELLCLDEMILPLLNQGDQGLSQQAHDHDEVPNVHPLDLGLFSGWSAAPGEGGLSPSQMLNIADQLENQAEHLTSMDRAWAATSPWAWWWERQNDPGNPYPAI</sequence>
<dbReference type="GO" id="GO:0005634">
    <property type="term" value="C:nucleus"/>
    <property type="evidence" value="ECO:0007669"/>
    <property type="project" value="UniProtKB-SubCell"/>
</dbReference>
<accession>A0A0D2DZX3</accession>
<evidence type="ECO:0000313" key="9">
    <source>
        <dbReference type="Proteomes" id="UP000053342"/>
    </source>
</evidence>
<keyword evidence="9" id="KW-1185">Reference proteome</keyword>
<dbReference type="PANTHER" id="PTHR47540">
    <property type="entry name" value="THIAMINE REPRESSIBLE GENES REGULATORY PROTEIN THI5"/>
    <property type="match status" value="1"/>
</dbReference>
<feature type="region of interest" description="Disordered" evidence="6">
    <location>
        <begin position="1"/>
        <end position="44"/>
    </location>
</feature>
<evidence type="ECO:0000256" key="4">
    <source>
        <dbReference type="ARBA" id="ARBA00023163"/>
    </source>
</evidence>
<dbReference type="GO" id="GO:0045944">
    <property type="term" value="P:positive regulation of transcription by RNA polymerase II"/>
    <property type="evidence" value="ECO:0007669"/>
    <property type="project" value="TreeGrafter"/>
</dbReference>
<keyword evidence="2" id="KW-0805">Transcription regulation</keyword>
<proteinExistence type="predicted"/>
<evidence type="ECO:0000256" key="6">
    <source>
        <dbReference type="SAM" id="MobiDB-lite"/>
    </source>
</evidence>
<dbReference type="GO" id="GO:0043565">
    <property type="term" value="F:sequence-specific DNA binding"/>
    <property type="evidence" value="ECO:0007669"/>
    <property type="project" value="TreeGrafter"/>
</dbReference>
<evidence type="ECO:0000259" key="7">
    <source>
        <dbReference type="SMART" id="SM00906"/>
    </source>
</evidence>
<protein>
    <recommendedName>
        <fullName evidence="7">Xylanolytic transcriptional activator regulatory domain-containing protein</fullName>
    </recommendedName>
</protein>
<evidence type="ECO:0000313" key="8">
    <source>
        <dbReference type="EMBL" id="KIW41084.1"/>
    </source>
</evidence>
<dbReference type="Pfam" id="PF04082">
    <property type="entry name" value="Fungal_trans"/>
    <property type="match status" value="1"/>
</dbReference>
<dbReference type="GO" id="GO:0008270">
    <property type="term" value="F:zinc ion binding"/>
    <property type="evidence" value="ECO:0007669"/>
    <property type="project" value="InterPro"/>
</dbReference>
<feature type="domain" description="Xylanolytic transcriptional activator regulatory" evidence="7">
    <location>
        <begin position="251"/>
        <end position="324"/>
    </location>
</feature>
<dbReference type="HOGENOM" id="CLU_006926_3_2_1"/>
<dbReference type="RefSeq" id="XP_016261300.1">
    <property type="nucleotide sequence ID" value="XM_016407820.1"/>
</dbReference>
<dbReference type="GO" id="GO:0006351">
    <property type="term" value="P:DNA-templated transcription"/>
    <property type="evidence" value="ECO:0007669"/>
    <property type="project" value="InterPro"/>
</dbReference>
<keyword evidence="4" id="KW-0804">Transcription</keyword>
<dbReference type="InterPro" id="IPR007219">
    <property type="entry name" value="XnlR_reg_dom"/>
</dbReference>
<keyword evidence="3" id="KW-0238">DNA-binding</keyword>
<dbReference type="AlphaFoldDB" id="A0A0D2DZX3"/>
<evidence type="ECO:0000256" key="5">
    <source>
        <dbReference type="ARBA" id="ARBA00023242"/>
    </source>
</evidence>
<gene>
    <name evidence="8" type="ORF">PV06_06675</name>
</gene>
<dbReference type="OrthoDB" id="4118474at2759"/>
<dbReference type="VEuPathDB" id="FungiDB:PV06_06675"/>
<dbReference type="EMBL" id="KN847337">
    <property type="protein sequence ID" value="KIW41084.1"/>
    <property type="molecule type" value="Genomic_DNA"/>
</dbReference>
<dbReference type="Proteomes" id="UP000053342">
    <property type="component" value="Unassembled WGS sequence"/>
</dbReference>
<evidence type="ECO:0000256" key="3">
    <source>
        <dbReference type="ARBA" id="ARBA00023125"/>
    </source>
</evidence>
<dbReference type="InterPro" id="IPR051711">
    <property type="entry name" value="Stress_Response_Reg"/>
</dbReference>
<dbReference type="CDD" id="cd12148">
    <property type="entry name" value="fungal_TF_MHR"/>
    <property type="match status" value="1"/>
</dbReference>
<dbReference type="PANTHER" id="PTHR47540:SF6">
    <property type="entry name" value="ZN(II)2CYS6 TRANSCRIPTION FACTOR (EUROFUNG)"/>
    <property type="match status" value="1"/>
</dbReference>
<evidence type="ECO:0000256" key="2">
    <source>
        <dbReference type="ARBA" id="ARBA00023015"/>
    </source>
</evidence>
<reference evidence="8 9" key="1">
    <citation type="submission" date="2015-01" db="EMBL/GenBank/DDBJ databases">
        <title>The Genome Sequence of Exophiala oligosperma CBS72588.</title>
        <authorList>
            <consortium name="The Broad Institute Genomics Platform"/>
            <person name="Cuomo C."/>
            <person name="de Hoog S."/>
            <person name="Gorbushina A."/>
            <person name="Stielow B."/>
            <person name="Teixiera M."/>
            <person name="Abouelleil A."/>
            <person name="Chapman S.B."/>
            <person name="Priest M."/>
            <person name="Young S.K."/>
            <person name="Wortman J."/>
            <person name="Nusbaum C."/>
            <person name="Birren B."/>
        </authorList>
    </citation>
    <scope>NUCLEOTIDE SEQUENCE [LARGE SCALE GENOMIC DNA]</scope>
    <source>
        <strain evidence="8 9">CBS 72588</strain>
    </source>
</reference>
<dbReference type="SMART" id="SM00906">
    <property type="entry name" value="Fungal_trans"/>
    <property type="match status" value="1"/>
</dbReference>